<reference evidence="1" key="1">
    <citation type="journal article" date="2023" name="Mol. Phylogenet. Evol.">
        <title>Genome-scale phylogeny and comparative genomics of the fungal order Sordariales.</title>
        <authorList>
            <person name="Hensen N."/>
            <person name="Bonometti L."/>
            <person name="Westerberg I."/>
            <person name="Brannstrom I.O."/>
            <person name="Guillou S."/>
            <person name="Cros-Aarteil S."/>
            <person name="Calhoun S."/>
            <person name="Haridas S."/>
            <person name="Kuo A."/>
            <person name="Mondo S."/>
            <person name="Pangilinan J."/>
            <person name="Riley R."/>
            <person name="LaButti K."/>
            <person name="Andreopoulos B."/>
            <person name="Lipzen A."/>
            <person name="Chen C."/>
            <person name="Yan M."/>
            <person name="Daum C."/>
            <person name="Ng V."/>
            <person name="Clum A."/>
            <person name="Steindorff A."/>
            <person name="Ohm R.A."/>
            <person name="Martin F."/>
            <person name="Silar P."/>
            <person name="Natvig D.O."/>
            <person name="Lalanne C."/>
            <person name="Gautier V."/>
            <person name="Ament-Velasquez S.L."/>
            <person name="Kruys A."/>
            <person name="Hutchinson M.I."/>
            <person name="Powell A.J."/>
            <person name="Barry K."/>
            <person name="Miller A.N."/>
            <person name="Grigoriev I.V."/>
            <person name="Debuchy R."/>
            <person name="Gladieux P."/>
            <person name="Hiltunen Thoren M."/>
            <person name="Johannesson H."/>
        </authorList>
    </citation>
    <scope>NUCLEOTIDE SEQUENCE</scope>
    <source>
        <strain evidence="1">CBS 955.72</strain>
    </source>
</reference>
<sequence length="265" mass="29021">MEWDGGLKAHETRAQLTSRAEEVAAASNIQQARQNSTAPGKGFVRSSLVTRHSSGAGWDAQRRVVLAAALHGRITAARALPRTCEKLAVDWRASSCYVLIRDAGWTWRRLLLVLAVLGDGLRSGGVAVDSNAIRPHTIMHLGSLACWATWVPGLLDSTRADCSEGPQRPCACRRAAGDNWEICYDCAIVRLRGRGRECECVCGVSRRGTERGAAERAMRFLNLCWGNWKRDHSYSCSALRCFLVPSGADKTNKHLGRQGLPRPIS</sequence>
<protein>
    <submittedName>
        <fullName evidence="1">Uncharacterized protein</fullName>
    </submittedName>
</protein>
<keyword evidence="2" id="KW-1185">Reference proteome</keyword>
<dbReference type="EMBL" id="JAUIQD010000007">
    <property type="protein sequence ID" value="KAK3344074.1"/>
    <property type="molecule type" value="Genomic_DNA"/>
</dbReference>
<gene>
    <name evidence="1" type="ORF">B0T25DRAFT_316763</name>
</gene>
<evidence type="ECO:0000313" key="1">
    <source>
        <dbReference type="EMBL" id="KAK3344074.1"/>
    </source>
</evidence>
<accession>A0AAJ0H937</accession>
<dbReference type="AlphaFoldDB" id="A0AAJ0H937"/>
<comment type="caution">
    <text evidence="1">The sequence shown here is derived from an EMBL/GenBank/DDBJ whole genome shotgun (WGS) entry which is preliminary data.</text>
</comment>
<organism evidence="1 2">
    <name type="scientific">Lasiosphaeria hispida</name>
    <dbReference type="NCBI Taxonomy" id="260671"/>
    <lineage>
        <taxon>Eukaryota</taxon>
        <taxon>Fungi</taxon>
        <taxon>Dikarya</taxon>
        <taxon>Ascomycota</taxon>
        <taxon>Pezizomycotina</taxon>
        <taxon>Sordariomycetes</taxon>
        <taxon>Sordariomycetidae</taxon>
        <taxon>Sordariales</taxon>
        <taxon>Lasiosphaeriaceae</taxon>
        <taxon>Lasiosphaeria</taxon>
    </lineage>
</organism>
<name>A0AAJ0H937_9PEZI</name>
<proteinExistence type="predicted"/>
<reference evidence="1" key="2">
    <citation type="submission" date="2023-06" db="EMBL/GenBank/DDBJ databases">
        <authorList>
            <consortium name="Lawrence Berkeley National Laboratory"/>
            <person name="Haridas S."/>
            <person name="Hensen N."/>
            <person name="Bonometti L."/>
            <person name="Westerberg I."/>
            <person name="Brannstrom I.O."/>
            <person name="Guillou S."/>
            <person name="Cros-Aarteil S."/>
            <person name="Calhoun S."/>
            <person name="Kuo A."/>
            <person name="Mondo S."/>
            <person name="Pangilinan J."/>
            <person name="Riley R."/>
            <person name="Labutti K."/>
            <person name="Andreopoulos B."/>
            <person name="Lipzen A."/>
            <person name="Chen C."/>
            <person name="Yanf M."/>
            <person name="Daum C."/>
            <person name="Ng V."/>
            <person name="Clum A."/>
            <person name="Steindorff A."/>
            <person name="Ohm R."/>
            <person name="Martin F."/>
            <person name="Silar P."/>
            <person name="Natvig D."/>
            <person name="Lalanne C."/>
            <person name="Gautier V."/>
            <person name="Ament-Velasquez S.L."/>
            <person name="Kruys A."/>
            <person name="Hutchinson M.I."/>
            <person name="Powell A.J."/>
            <person name="Barry K."/>
            <person name="Miller A.N."/>
            <person name="Grigoriev I.V."/>
            <person name="Debuchy R."/>
            <person name="Gladieux P."/>
            <person name="Thoren M.H."/>
            <person name="Johannesson H."/>
        </authorList>
    </citation>
    <scope>NUCLEOTIDE SEQUENCE</scope>
    <source>
        <strain evidence="1">CBS 955.72</strain>
    </source>
</reference>
<dbReference type="Proteomes" id="UP001275084">
    <property type="component" value="Unassembled WGS sequence"/>
</dbReference>
<evidence type="ECO:0000313" key="2">
    <source>
        <dbReference type="Proteomes" id="UP001275084"/>
    </source>
</evidence>